<name>A0AAV5M3Y3_9ROSI</name>
<proteinExistence type="predicted"/>
<gene>
    <name evidence="1" type="ORF">SLEP1_g51208</name>
</gene>
<sequence>MERNFISMSHEIEKLHLKLMSADRRAQGLGDHAFYNGSPETRCSGGLFANG</sequence>
<dbReference type="AlphaFoldDB" id="A0AAV5M3Y3"/>
<comment type="caution">
    <text evidence="1">The sequence shown here is derived from an EMBL/GenBank/DDBJ whole genome shotgun (WGS) entry which is preliminary data.</text>
</comment>
<evidence type="ECO:0000313" key="2">
    <source>
        <dbReference type="Proteomes" id="UP001054252"/>
    </source>
</evidence>
<organism evidence="1 2">
    <name type="scientific">Rubroshorea leprosula</name>
    <dbReference type="NCBI Taxonomy" id="152421"/>
    <lineage>
        <taxon>Eukaryota</taxon>
        <taxon>Viridiplantae</taxon>
        <taxon>Streptophyta</taxon>
        <taxon>Embryophyta</taxon>
        <taxon>Tracheophyta</taxon>
        <taxon>Spermatophyta</taxon>
        <taxon>Magnoliopsida</taxon>
        <taxon>eudicotyledons</taxon>
        <taxon>Gunneridae</taxon>
        <taxon>Pentapetalae</taxon>
        <taxon>rosids</taxon>
        <taxon>malvids</taxon>
        <taxon>Malvales</taxon>
        <taxon>Dipterocarpaceae</taxon>
        <taxon>Rubroshorea</taxon>
    </lineage>
</organism>
<dbReference type="EMBL" id="BPVZ01000174">
    <property type="protein sequence ID" value="GKV43979.1"/>
    <property type="molecule type" value="Genomic_DNA"/>
</dbReference>
<keyword evidence="2" id="KW-1185">Reference proteome</keyword>
<accession>A0AAV5M3Y3</accession>
<dbReference type="Proteomes" id="UP001054252">
    <property type="component" value="Unassembled WGS sequence"/>
</dbReference>
<reference evidence="1 2" key="1">
    <citation type="journal article" date="2021" name="Commun. Biol.">
        <title>The genome of Shorea leprosula (Dipterocarpaceae) highlights the ecological relevance of drought in aseasonal tropical rainforests.</title>
        <authorList>
            <person name="Ng K.K.S."/>
            <person name="Kobayashi M.J."/>
            <person name="Fawcett J.A."/>
            <person name="Hatakeyama M."/>
            <person name="Paape T."/>
            <person name="Ng C.H."/>
            <person name="Ang C.C."/>
            <person name="Tnah L.H."/>
            <person name="Lee C.T."/>
            <person name="Nishiyama T."/>
            <person name="Sese J."/>
            <person name="O'Brien M.J."/>
            <person name="Copetti D."/>
            <person name="Mohd Noor M.I."/>
            <person name="Ong R.C."/>
            <person name="Putra M."/>
            <person name="Sireger I.Z."/>
            <person name="Indrioko S."/>
            <person name="Kosugi Y."/>
            <person name="Izuno A."/>
            <person name="Isagi Y."/>
            <person name="Lee S.L."/>
            <person name="Shimizu K.K."/>
        </authorList>
    </citation>
    <scope>NUCLEOTIDE SEQUENCE [LARGE SCALE GENOMIC DNA]</scope>
    <source>
        <strain evidence="1">214</strain>
    </source>
</reference>
<evidence type="ECO:0000313" key="1">
    <source>
        <dbReference type="EMBL" id="GKV43979.1"/>
    </source>
</evidence>
<protein>
    <submittedName>
        <fullName evidence="1">Uncharacterized protein</fullName>
    </submittedName>
</protein>